<dbReference type="AlphaFoldDB" id="A0A410WUM7"/>
<organism evidence="2 3">
    <name type="scientific">Paenibacillus chitinolyticus</name>
    <dbReference type="NCBI Taxonomy" id="79263"/>
    <lineage>
        <taxon>Bacteria</taxon>
        <taxon>Bacillati</taxon>
        <taxon>Bacillota</taxon>
        <taxon>Bacilli</taxon>
        <taxon>Bacillales</taxon>
        <taxon>Paenibacillaceae</taxon>
        <taxon>Paenibacillus</taxon>
    </lineage>
</organism>
<reference evidence="1 4" key="2">
    <citation type="submission" date="2022-05" db="EMBL/GenBank/DDBJ databases">
        <title>Genome Sequencing of Bee-Associated Microbes.</title>
        <authorList>
            <person name="Dunlap C."/>
        </authorList>
    </citation>
    <scope>NUCLEOTIDE SEQUENCE [LARGE SCALE GENOMIC DNA]</scope>
    <source>
        <strain evidence="1 4">NRRL B-23120</strain>
    </source>
</reference>
<sequence length="74" mass="8147">MKVFLYKVELELKESLAYLIVVAETDAKAFDAVEGHLVRHFTVAPEVVQTTIIEKKRVGNGAGYVIESAVESPV</sequence>
<gene>
    <name evidence="1" type="ORF">M5X16_04895</name>
    <name evidence="2" type="ORF">PC41400_09980</name>
</gene>
<dbReference type="OrthoDB" id="2382322at2"/>
<evidence type="ECO:0000313" key="2">
    <source>
        <dbReference type="EMBL" id="QAV17977.1"/>
    </source>
</evidence>
<reference evidence="2 3" key="1">
    <citation type="submission" date="2018-01" db="EMBL/GenBank/DDBJ databases">
        <title>The whole genome sequencing and assembly of Paenibacillus chitinolyticus KCCM 41400 strain.</title>
        <authorList>
            <person name="Kim J.-Y."/>
            <person name="Park M.-K."/>
            <person name="Lee Y.-J."/>
            <person name="Yi H."/>
            <person name="Bahn Y.-S."/>
            <person name="Kim J.F."/>
            <person name="Lee D.-W."/>
        </authorList>
    </citation>
    <scope>NUCLEOTIDE SEQUENCE [LARGE SCALE GENOMIC DNA]</scope>
    <source>
        <strain evidence="2 3">KCCM 41400</strain>
    </source>
</reference>
<dbReference type="InterPro" id="IPR024998">
    <property type="entry name" value="DUF3906"/>
</dbReference>
<name>A0A410WUM7_9BACL</name>
<evidence type="ECO:0000313" key="4">
    <source>
        <dbReference type="Proteomes" id="UP001527202"/>
    </source>
</evidence>
<dbReference type="RefSeq" id="WP_084706622.1">
    <property type="nucleotide sequence ID" value="NZ_BQWH01000001.1"/>
</dbReference>
<protein>
    <submittedName>
        <fullName evidence="2">DUF3906 domain-containing protein</fullName>
    </submittedName>
    <submittedName>
        <fullName evidence="1">DUF3906 family protein</fullName>
    </submittedName>
</protein>
<dbReference type="Proteomes" id="UP000288943">
    <property type="component" value="Chromosome"/>
</dbReference>
<dbReference type="EMBL" id="JAMDMJ010000004">
    <property type="protein sequence ID" value="MCY9595114.1"/>
    <property type="molecule type" value="Genomic_DNA"/>
</dbReference>
<evidence type="ECO:0000313" key="1">
    <source>
        <dbReference type="EMBL" id="MCY9595114.1"/>
    </source>
</evidence>
<dbReference type="KEGG" id="pchi:PC41400_09980"/>
<proteinExistence type="predicted"/>
<accession>A0A410WUM7</accession>
<evidence type="ECO:0000313" key="3">
    <source>
        <dbReference type="Proteomes" id="UP000288943"/>
    </source>
</evidence>
<dbReference type="Proteomes" id="UP001527202">
    <property type="component" value="Unassembled WGS sequence"/>
</dbReference>
<dbReference type="Pfam" id="PF13046">
    <property type="entry name" value="DUF3906"/>
    <property type="match status" value="1"/>
</dbReference>
<dbReference type="GeneID" id="95375135"/>
<keyword evidence="4" id="KW-1185">Reference proteome</keyword>
<dbReference type="EMBL" id="CP026520">
    <property type="protein sequence ID" value="QAV17977.1"/>
    <property type="molecule type" value="Genomic_DNA"/>
</dbReference>